<comment type="similarity">
    <text evidence="2 6">Belongs to the CTL (choline transporter-like) family.</text>
</comment>
<dbReference type="PANTHER" id="PTHR12385">
    <property type="entry name" value="CHOLINE TRANSPORTER-LIKE (SLC FAMILY 44)"/>
    <property type="match status" value="1"/>
</dbReference>
<evidence type="ECO:0000256" key="1">
    <source>
        <dbReference type="ARBA" id="ARBA00004141"/>
    </source>
</evidence>
<gene>
    <name evidence="7" type="ORF">AMORRO_LOCUS12407</name>
</gene>
<evidence type="ECO:0000256" key="2">
    <source>
        <dbReference type="ARBA" id="ARBA00007168"/>
    </source>
</evidence>
<dbReference type="Proteomes" id="UP000789342">
    <property type="component" value="Unassembled WGS sequence"/>
</dbReference>
<comment type="function">
    <text evidence="6">Probably involved in transport through the plasma membrane.</text>
</comment>
<organism evidence="7 8">
    <name type="scientific">Acaulospora morrowiae</name>
    <dbReference type="NCBI Taxonomy" id="94023"/>
    <lineage>
        <taxon>Eukaryota</taxon>
        <taxon>Fungi</taxon>
        <taxon>Fungi incertae sedis</taxon>
        <taxon>Mucoromycota</taxon>
        <taxon>Glomeromycotina</taxon>
        <taxon>Glomeromycetes</taxon>
        <taxon>Diversisporales</taxon>
        <taxon>Acaulosporaceae</taxon>
        <taxon>Acaulospora</taxon>
    </lineage>
</organism>
<protein>
    <recommendedName>
        <fullName evidence="6">Protein PNS1</fullName>
    </recommendedName>
</protein>
<dbReference type="EMBL" id="CAJVPV010018190">
    <property type="protein sequence ID" value="CAG8705924.1"/>
    <property type="molecule type" value="Genomic_DNA"/>
</dbReference>
<dbReference type="Pfam" id="PF04515">
    <property type="entry name" value="Choline_transpo"/>
    <property type="match status" value="1"/>
</dbReference>
<evidence type="ECO:0000256" key="6">
    <source>
        <dbReference type="RuleBase" id="RU368066"/>
    </source>
</evidence>
<dbReference type="GO" id="GO:0022857">
    <property type="term" value="F:transmembrane transporter activity"/>
    <property type="evidence" value="ECO:0007669"/>
    <property type="project" value="UniProtKB-UniRule"/>
</dbReference>
<proteinExistence type="inferred from homology"/>
<comment type="subcellular location">
    <subcellularLocation>
        <location evidence="6">Cell membrane</location>
        <topology evidence="6">Multi-pass membrane protein</topology>
    </subcellularLocation>
    <subcellularLocation>
        <location evidence="1">Membrane</location>
        <topology evidence="1">Multi-pass membrane protein</topology>
    </subcellularLocation>
</comment>
<dbReference type="AlphaFoldDB" id="A0A9N9HTS3"/>
<keyword evidence="8" id="KW-1185">Reference proteome</keyword>
<comment type="caution">
    <text evidence="6">Lacks conserved residue(s) required for the propagation of feature annotation.</text>
</comment>
<dbReference type="GO" id="GO:0005886">
    <property type="term" value="C:plasma membrane"/>
    <property type="evidence" value="ECO:0007669"/>
    <property type="project" value="UniProtKB-SubCell"/>
</dbReference>
<feature type="non-terminal residue" evidence="7">
    <location>
        <position position="227"/>
    </location>
</feature>
<evidence type="ECO:0000256" key="5">
    <source>
        <dbReference type="ARBA" id="ARBA00023136"/>
    </source>
</evidence>
<feature type="transmembrane region" description="Helical" evidence="6">
    <location>
        <begin position="168"/>
        <end position="184"/>
    </location>
</feature>
<comment type="caution">
    <text evidence="7">The sequence shown here is derived from an EMBL/GenBank/DDBJ whole genome shotgun (WGS) entry which is preliminary data.</text>
</comment>
<evidence type="ECO:0000313" key="8">
    <source>
        <dbReference type="Proteomes" id="UP000789342"/>
    </source>
</evidence>
<dbReference type="OrthoDB" id="420519at2759"/>
<evidence type="ECO:0000313" key="7">
    <source>
        <dbReference type="EMBL" id="CAG8705924.1"/>
    </source>
</evidence>
<feature type="transmembrane region" description="Helical" evidence="6">
    <location>
        <begin position="140"/>
        <end position="162"/>
    </location>
</feature>
<sequence>VTLAGVVSNWYFYRHEPEHDTSKDIASLSLSRATTNSLGTICLGSLILSTIEFLQWTNYLLRKITKGNTSFCCLSAWLSFIDGIIGNLNNYALIYAGISGEGFYTSAIMATKLFHRNLIPGLENELTLPHITRLDVVTKIVLYIGSIIVALLCGFATFIYAVHSLQSSYGYVAGIFAAIIPYYISQFYTHLMMNTVDAAFLCYAIDFDMNKNHCNKAHEAFYNFNIQ</sequence>
<evidence type="ECO:0000256" key="3">
    <source>
        <dbReference type="ARBA" id="ARBA00022692"/>
    </source>
</evidence>
<keyword evidence="3 6" id="KW-0812">Transmembrane</keyword>
<dbReference type="PANTHER" id="PTHR12385:SF88">
    <property type="entry name" value="CHOLINE TRANSPORTER-LIKE PROTEIN CTL1"/>
    <property type="match status" value="1"/>
</dbReference>
<feature type="transmembrane region" description="Helical" evidence="6">
    <location>
        <begin position="38"/>
        <end position="61"/>
    </location>
</feature>
<keyword evidence="5 6" id="KW-0472">Membrane</keyword>
<dbReference type="InterPro" id="IPR007603">
    <property type="entry name" value="Choline_transptr-like"/>
</dbReference>
<accession>A0A9N9HTS3</accession>
<name>A0A9N9HTS3_9GLOM</name>
<reference evidence="7" key="1">
    <citation type="submission" date="2021-06" db="EMBL/GenBank/DDBJ databases">
        <authorList>
            <person name="Kallberg Y."/>
            <person name="Tangrot J."/>
            <person name="Rosling A."/>
        </authorList>
    </citation>
    <scope>NUCLEOTIDE SEQUENCE</scope>
    <source>
        <strain evidence="7">CL551</strain>
    </source>
</reference>
<keyword evidence="4 6" id="KW-1133">Transmembrane helix</keyword>
<evidence type="ECO:0000256" key="4">
    <source>
        <dbReference type="ARBA" id="ARBA00022989"/>
    </source>
</evidence>